<proteinExistence type="predicted"/>
<feature type="coiled-coil region" evidence="1">
    <location>
        <begin position="49"/>
        <end position="97"/>
    </location>
</feature>
<keyword evidence="1" id="KW-0175">Coiled coil</keyword>
<feature type="region of interest" description="Disordered" evidence="2">
    <location>
        <begin position="19"/>
        <end position="49"/>
    </location>
</feature>
<dbReference type="Proteomes" id="UP000481153">
    <property type="component" value="Unassembled WGS sequence"/>
</dbReference>
<keyword evidence="4" id="KW-1185">Reference proteome</keyword>
<gene>
    <name evidence="3" type="ORF">Ae201684_000235</name>
</gene>
<name>A0A6G0XWT2_9STRA</name>
<evidence type="ECO:0000256" key="1">
    <source>
        <dbReference type="SAM" id="Coils"/>
    </source>
</evidence>
<organism evidence="3 4">
    <name type="scientific">Aphanomyces euteiches</name>
    <dbReference type="NCBI Taxonomy" id="100861"/>
    <lineage>
        <taxon>Eukaryota</taxon>
        <taxon>Sar</taxon>
        <taxon>Stramenopiles</taxon>
        <taxon>Oomycota</taxon>
        <taxon>Saprolegniomycetes</taxon>
        <taxon>Saprolegniales</taxon>
        <taxon>Verrucalvaceae</taxon>
        <taxon>Aphanomyces</taxon>
    </lineage>
</organism>
<evidence type="ECO:0000313" key="3">
    <source>
        <dbReference type="EMBL" id="KAF0745201.1"/>
    </source>
</evidence>
<evidence type="ECO:0000256" key="2">
    <source>
        <dbReference type="SAM" id="MobiDB-lite"/>
    </source>
</evidence>
<dbReference type="AlphaFoldDB" id="A0A6G0XWT2"/>
<dbReference type="EMBL" id="VJMJ01000002">
    <property type="protein sequence ID" value="KAF0745201.1"/>
    <property type="molecule type" value="Genomic_DNA"/>
</dbReference>
<sequence length="706" mass="80931">MNSNCFLTLVLNSAFSLYSQRGSGPKASFPKEMSDEEMKAEAAAPTDEARQYRQALQAALQDVEDAREKLQKANQELENWKKKSGEKDDEYRELKQDVKDVDQWLQNADQRLQNAHERWKDVRAMIEKANQAIAFVHEVKVDAIRKRKAVDSHSEAKKSCLEPEMESAKRLMSAIRGCNMDQIFDIESSLDLPFPSLLAPQDRFRLKKGAFKYQARSDLKPLYDKIVRLWKEGRPITVNVAGTIGYGKSHMLAVLVLLLLKKPIENEFGSTPFVCYIPHCLDLLDEEAVVTIFQLNILLNMPDHTGQLFTIKDIRAVMQNKRVILVADQWNSIDENNPDCRMSKKRLGSCIGSSLCIDVRGMSMTSRTWRHALNRQTCDDNNLYYGGLKDEEFAVWLKHHPHIFTENKDELALLTGKVPLLLTAFARVYQVGDSWERVVQRLQQDTIVMKIDTLLKAFYDKIDSNLVRKVYTKSADLSSDVVDFRFFSGDSVRGFCAISEIVRRLVYRVWRTKTADDVLLKQWRDLVSNSPNQSTLRLDVEEIIKAKVCQQGIKRLYPNPVGRDIQKMFFGLLDESEALKLAIGKGKNEPEWMLLVPENFNYPGVDMILVTDTTLVGISVTMDKNHSKLTPFFDLWQPLAESHGMEIKGLFVAPDNFVHEEDNVETVFFKHVFPELWRVIKSNPGSTYKGKSKISNKGKHKKLQKK</sequence>
<dbReference type="VEuPathDB" id="FungiDB:AeMF1_004969"/>
<comment type="caution">
    <text evidence="3">The sequence shown here is derived from an EMBL/GenBank/DDBJ whole genome shotgun (WGS) entry which is preliminary data.</text>
</comment>
<protein>
    <submittedName>
        <fullName evidence="3">Uncharacterized protein</fullName>
    </submittedName>
</protein>
<accession>A0A6G0XWT2</accession>
<evidence type="ECO:0000313" key="4">
    <source>
        <dbReference type="Proteomes" id="UP000481153"/>
    </source>
</evidence>
<reference evidence="3 4" key="1">
    <citation type="submission" date="2019-07" db="EMBL/GenBank/DDBJ databases">
        <title>Genomics analysis of Aphanomyces spp. identifies a new class of oomycete effector associated with host adaptation.</title>
        <authorList>
            <person name="Gaulin E."/>
        </authorList>
    </citation>
    <scope>NUCLEOTIDE SEQUENCE [LARGE SCALE GENOMIC DNA]</scope>
    <source>
        <strain evidence="3 4">ATCC 201684</strain>
    </source>
</reference>